<dbReference type="InterPro" id="IPR011335">
    <property type="entry name" value="Restrct_endonuc-II-like"/>
</dbReference>
<keyword evidence="9" id="KW-0539">Nucleus</keyword>
<dbReference type="SMART" id="SM00891">
    <property type="entry name" value="ERCC4"/>
    <property type="match status" value="1"/>
</dbReference>
<keyword evidence="5" id="KW-0227">DNA damage</keyword>
<dbReference type="PANTHER" id="PTHR10150">
    <property type="entry name" value="DNA REPAIR ENDONUCLEASE XPF"/>
    <property type="match status" value="1"/>
</dbReference>
<comment type="similarity">
    <text evidence="2">Belongs to the XPF family.</text>
</comment>
<keyword evidence="4" id="KW-0255">Endonuclease</keyword>
<comment type="subcellular location">
    <subcellularLocation>
        <location evidence="1">Nucleus</location>
    </subcellularLocation>
</comment>
<evidence type="ECO:0000256" key="7">
    <source>
        <dbReference type="ARBA" id="ARBA00023125"/>
    </source>
</evidence>
<dbReference type="SUPFAM" id="SSF52980">
    <property type="entry name" value="Restriction endonuclease-like"/>
    <property type="match status" value="1"/>
</dbReference>
<proteinExistence type="inferred from homology"/>
<keyword evidence="6" id="KW-0378">Hydrolase</keyword>
<keyword evidence="3" id="KW-0540">Nuclease</keyword>
<evidence type="ECO:0000313" key="11">
    <source>
        <dbReference type="EMBL" id="KAK8870747.1"/>
    </source>
</evidence>
<evidence type="ECO:0000313" key="12">
    <source>
        <dbReference type="Proteomes" id="UP001470230"/>
    </source>
</evidence>
<evidence type="ECO:0000256" key="8">
    <source>
        <dbReference type="ARBA" id="ARBA00023204"/>
    </source>
</evidence>
<dbReference type="CDD" id="cd20078">
    <property type="entry name" value="XPF_nuclease_XPF_euk"/>
    <property type="match status" value="1"/>
</dbReference>
<evidence type="ECO:0000256" key="2">
    <source>
        <dbReference type="ARBA" id="ARBA00010015"/>
    </source>
</evidence>
<gene>
    <name evidence="11" type="ORF">M9Y10_008634</name>
</gene>
<dbReference type="InterPro" id="IPR010994">
    <property type="entry name" value="RuvA_2-like"/>
</dbReference>
<keyword evidence="7" id="KW-0238">DNA-binding</keyword>
<dbReference type="Pfam" id="PF02732">
    <property type="entry name" value="ERCC4"/>
    <property type="match status" value="1"/>
</dbReference>
<evidence type="ECO:0000256" key="1">
    <source>
        <dbReference type="ARBA" id="ARBA00004123"/>
    </source>
</evidence>
<evidence type="ECO:0000256" key="9">
    <source>
        <dbReference type="ARBA" id="ARBA00023242"/>
    </source>
</evidence>
<organism evidence="11 12">
    <name type="scientific">Tritrichomonas musculus</name>
    <dbReference type="NCBI Taxonomy" id="1915356"/>
    <lineage>
        <taxon>Eukaryota</taxon>
        <taxon>Metamonada</taxon>
        <taxon>Parabasalia</taxon>
        <taxon>Tritrichomonadida</taxon>
        <taxon>Tritrichomonadidae</taxon>
        <taxon>Tritrichomonas</taxon>
    </lineage>
</organism>
<keyword evidence="12" id="KW-1185">Reference proteome</keyword>
<dbReference type="SUPFAM" id="SSF47781">
    <property type="entry name" value="RuvA domain 2-like"/>
    <property type="match status" value="1"/>
</dbReference>
<comment type="caution">
    <text evidence="11">The sequence shown here is derived from an EMBL/GenBank/DDBJ whole genome shotgun (WGS) entry which is preliminary data.</text>
</comment>
<reference evidence="11 12" key="1">
    <citation type="submission" date="2024-04" db="EMBL/GenBank/DDBJ databases">
        <title>Tritrichomonas musculus Genome.</title>
        <authorList>
            <person name="Alves-Ferreira E."/>
            <person name="Grigg M."/>
            <person name="Lorenzi H."/>
            <person name="Galac M."/>
        </authorList>
    </citation>
    <scope>NUCLEOTIDE SEQUENCE [LARGE SCALE GENOMIC DNA]</scope>
    <source>
        <strain evidence="11 12">EAF2021</strain>
    </source>
</reference>
<evidence type="ECO:0000256" key="3">
    <source>
        <dbReference type="ARBA" id="ARBA00022722"/>
    </source>
</evidence>
<dbReference type="EMBL" id="JAPFFF010000014">
    <property type="protein sequence ID" value="KAK8870747.1"/>
    <property type="molecule type" value="Genomic_DNA"/>
</dbReference>
<keyword evidence="8" id="KW-0234">DNA repair</keyword>
<name>A0ABR2IYN0_9EUKA</name>
<evidence type="ECO:0000256" key="6">
    <source>
        <dbReference type="ARBA" id="ARBA00022801"/>
    </source>
</evidence>
<dbReference type="InterPro" id="IPR047520">
    <property type="entry name" value="XPF_nuclease"/>
</dbReference>
<dbReference type="InterPro" id="IPR006166">
    <property type="entry name" value="ERCC4_domain"/>
</dbReference>
<protein>
    <recommendedName>
        <fullName evidence="10">ERCC4 domain-containing protein</fullName>
    </recommendedName>
</protein>
<evidence type="ECO:0000256" key="5">
    <source>
        <dbReference type="ARBA" id="ARBA00022763"/>
    </source>
</evidence>
<dbReference type="Gene3D" id="1.10.150.20">
    <property type="entry name" value="5' to 3' exonuclease, C-terminal subdomain"/>
    <property type="match status" value="1"/>
</dbReference>
<evidence type="ECO:0000256" key="4">
    <source>
        <dbReference type="ARBA" id="ARBA00022759"/>
    </source>
</evidence>
<evidence type="ECO:0000259" key="10">
    <source>
        <dbReference type="SMART" id="SM00891"/>
    </source>
</evidence>
<dbReference type="PANTHER" id="PTHR10150:SF0">
    <property type="entry name" value="DNA REPAIR ENDONUCLEASE XPF"/>
    <property type="match status" value="1"/>
</dbReference>
<dbReference type="Gene3D" id="3.40.50.10130">
    <property type="match status" value="1"/>
</dbReference>
<dbReference type="Proteomes" id="UP001470230">
    <property type="component" value="Unassembled WGS sequence"/>
</dbReference>
<feature type="domain" description="ERCC4" evidence="10">
    <location>
        <begin position="591"/>
        <end position="671"/>
    </location>
</feature>
<accession>A0ABR2IYN0</accession>
<sequence>MLKYHKYIWNKFSEHANGLYILGKGLDAFEIEKQLIIESSKKHQLVFVFGISENDKQRIIWESANSGVEFLPKDIEKATMPKERAIHYNSNLVYFHSPGVLAKDFLQGIIDPKKISGIIINNSETVLKEPGLQLCLAYYRSSNQNGYIRAFSEKISEIIDLKKVADLLWIRYILLFPRFETNVKESIKLCDIQIVDISLKSANQNIETRKSDSDENEDSNKEFVPIISNNLVKVFDLLKSLHLSFISEYGKSINLTAEQSLTYHPKYIEKVICGHNHSAPSSPSRSPKAELKNLSSTSLNLNKTSSNNNLTEDQQQKILGSVLFFRRAFFILLHEDPVIFNEYLQTIHSRNSGLFHPLWYEYPQATSLFKVSAKYADENIPNPKLQWIVNYISKIPDNKRLLILAEGTGTVTMICNFLAGFTPRTAGGGIQIPLSNVILDQNFESKSASKNSNENDSENLNAIETNNNELNTNDVVLDEELLIDPEIFGVIQPPMILLQELHAQADVLEKFQPDIIIFWDVTVLSLRRLEVFNSRYQKNSICYLLSYPDAKETEAMQNSIDHENNLFVQCIRSLQTLVLNDLVPIPKGTRTIIVDDREFRSFLPISLLKAGFQVVPQHLTVGDYVLSDDIVIERKAYTDLIGSLNSGRLLQQLQRMKQYYASPFLLIEFTDVNEQFNAISAKGKNPAIMNKLMTIIYNFPDVKILWARNSIEAGRTLWSLAAGKQQPTISKAIEMGGRNREVGEEDSRQIKFLSSIPFLTSQQILTIIENCKSLRDLALMSRDKMMSIIDPIVGLKLYGLLHNKIKQSP</sequence>